<evidence type="ECO:0000259" key="3">
    <source>
        <dbReference type="Pfam" id="PF20705"/>
    </source>
</evidence>
<keyword evidence="2" id="KW-0812">Transmembrane</keyword>
<evidence type="ECO:0000256" key="2">
    <source>
        <dbReference type="SAM" id="Phobius"/>
    </source>
</evidence>
<evidence type="ECO:0000313" key="4">
    <source>
        <dbReference type="EMBL" id="OAY23895.1"/>
    </source>
</evidence>
<sequence>MEGEASAEFQDWELLVNSDTDVINSPNSANNSRNFDDVEADSEGVLRLDYFSPENDNGYAKTFADASEEVSVESDNPSWIDPGLESGDQRRNFGEFWSDLRSDRSDERKSSDFDVKKEVGFVENVKTEGSSEGTGEYKDNGEEGKFESHKGTFNNLEGKTEISLEENVKNQTGFEEFEENCTKDKDLCKFWSDASADSLVFGDTGKMNEGSEFLGESNSGNAREDENLSVVAVGDRKPGGDEEKRKVVWWKVPFDLLKYCVFRISPVWTFSMAAAVLGFVILGQRLYKMKRKTRSLPLKVALDDKKVSQFMSRAARLNEAFSVVRRVPIVRPLLPAAGTSSWPITTLR</sequence>
<dbReference type="Gramene" id="Manes.18G116100.1.v8.1">
    <property type="protein sequence ID" value="Manes.18G116100.1.v8.1.CDS"/>
    <property type="gene ID" value="Manes.18G116100.v8.1"/>
</dbReference>
<feature type="region of interest" description="Disordered" evidence="1">
    <location>
        <begin position="126"/>
        <end position="153"/>
    </location>
</feature>
<proteinExistence type="predicted"/>
<dbReference type="PANTHER" id="PTHR33646">
    <property type="entry name" value="GB|AAF00631.1"/>
    <property type="match status" value="1"/>
</dbReference>
<comment type="caution">
    <text evidence="4">The sequence shown here is derived from an EMBL/GenBank/DDBJ whole genome shotgun (WGS) entry which is preliminary data.</text>
</comment>
<evidence type="ECO:0000256" key="1">
    <source>
        <dbReference type="SAM" id="MobiDB-lite"/>
    </source>
</evidence>
<dbReference type="InterPro" id="IPR049224">
    <property type="entry name" value="DUF6821"/>
</dbReference>
<accession>A0A2C9U475</accession>
<feature type="domain" description="DUF6821" evidence="3">
    <location>
        <begin position="225"/>
        <end position="332"/>
    </location>
</feature>
<protein>
    <recommendedName>
        <fullName evidence="3">DUF6821 domain-containing protein</fullName>
    </recommendedName>
</protein>
<dbReference type="OrthoDB" id="1931521at2759"/>
<dbReference type="PANTHER" id="PTHR33646:SF6">
    <property type="entry name" value="TRANSMEMBRANE PROTEIN"/>
    <property type="match status" value="1"/>
</dbReference>
<gene>
    <name evidence="4" type="ORF">MANES_18G116100v8</name>
</gene>
<keyword evidence="2" id="KW-1133">Transmembrane helix</keyword>
<dbReference type="EMBL" id="CM004404">
    <property type="protein sequence ID" value="OAY23895.1"/>
    <property type="molecule type" value="Genomic_DNA"/>
</dbReference>
<dbReference type="STRING" id="3983.A0A2C9U475"/>
<name>A0A2C9U475_MANES</name>
<dbReference type="Proteomes" id="UP000091857">
    <property type="component" value="Chromosome 18"/>
</dbReference>
<feature type="region of interest" description="Disordered" evidence="1">
    <location>
        <begin position="66"/>
        <end position="91"/>
    </location>
</feature>
<feature type="compositionally biased region" description="Basic and acidic residues" evidence="1">
    <location>
        <begin position="135"/>
        <end position="150"/>
    </location>
</feature>
<keyword evidence="2" id="KW-0472">Membrane</keyword>
<organism evidence="4 5">
    <name type="scientific">Manihot esculenta</name>
    <name type="common">Cassava</name>
    <name type="synonym">Jatropha manihot</name>
    <dbReference type="NCBI Taxonomy" id="3983"/>
    <lineage>
        <taxon>Eukaryota</taxon>
        <taxon>Viridiplantae</taxon>
        <taxon>Streptophyta</taxon>
        <taxon>Embryophyta</taxon>
        <taxon>Tracheophyta</taxon>
        <taxon>Spermatophyta</taxon>
        <taxon>Magnoliopsida</taxon>
        <taxon>eudicotyledons</taxon>
        <taxon>Gunneridae</taxon>
        <taxon>Pentapetalae</taxon>
        <taxon>rosids</taxon>
        <taxon>fabids</taxon>
        <taxon>Malpighiales</taxon>
        <taxon>Euphorbiaceae</taxon>
        <taxon>Crotonoideae</taxon>
        <taxon>Manihoteae</taxon>
        <taxon>Manihot</taxon>
    </lineage>
</organism>
<keyword evidence="5" id="KW-1185">Reference proteome</keyword>
<dbReference type="InterPro" id="IPR045883">
    <property type="entry name" value="At4g13530-like"/>
</dbReference>
<feature type="transmembrane region" description="Helical" evidence="2">
    <location>
        <begin position="267"/>
        <end position="287"/>
    </location>
</feature>
<dbReference type="Pfam" id="PF20705">
    <property type="entry name" value="DUF6821"/>
    <property type="match status" value="1"/>
</dbReference>
<reference evidence="5" key="1">
    <citation type="journal article" date="2016" name="Nat. Biotechnol.">
        <title>Sequencing wild and cultivated cassava and related species reveals extensive interspecific hybridization and genetic diversity.</title>
        <authorList>
            <person name="Bredeson J.V."/>
            <person name="Lyons J.B."/>
            <person name="Prochnik S.E."/>
            <person name="Wu G.A."/>
            <person name="Ha C.M."/>
            <person name="Edsinger-Gonzales E."/>
            <person name="Grimwood J."/>
            <person name="Schmutz J."/>
            <person name="Rabbi I.Y."/>
            <person name="Egesi C."/>
            <person name="Nauluvula P."/>
            <person name="Lebot V."/>
            <person name="Ndunguru J."/>
            <person name="Mkamilo G."/>
            <person name="Bart R.S."/>
            <person name="Setter T.L."/>
            <person name="Gleadow R.M."/>
            <person name="Kulakow P."/>
            <person name="Ferguson M.E."/>
            <person name="Rounsley S."/>
            <person name="Rokhsar D.S."/>
        </authorList>
    </citation>
    <scope>NUCLEOTIDE SEQUENCE [LARGE SCALE GENOMIC DNA]</scope>
    <source>
        <strain evidence="5">cv. AM560-2</strain>
    </source>
</reference>
<dbReference type="AlphaFoldDB" id="A0A2C9U475"/>
<evidence type="ECO:0000313" key="5">
    <source>
        <dbReference type="Proteomes" id="UP000091857"/>
    </source>
</evidence>